<gene>
    <name evidence="1" type="ORF">PROFUN_02221</name>
</gene>
<keyword evidence="2" id="KW-1185">Reference proteome</keyword>
<comment type="caution">
    <text evidence="1">The sequence shown here is derived from an EMBL/GenBank/DDBJ whole genome shotgun (WGS) entry which is preliminary data.</text>
</comment>
<evidence type="ECO:0000313" key="1">
    <source>
        <dbReference type="EMBL" id="PRP89347.1"/>
    </source>
</evidence>
<evidence type="ECO:0000313" key="2">
    <source>
        <dbReference type="Proteomes" id="UP000241769"/>
    </source>
</evidence>
<dbReference type="InParanoid" id="A0A2P6NZH2"/>
<name>A0A2P6NZH2_9EUKA</name>
<dbReference type="Proteomes" id="UP000241769">
    <property type="component" value="Unassembled WGS sequence"/>
</dbReference>
<dbReference type="EMBL" id="MDYQ01000004">
    <property type="protein sequence ID" value="PRP89347.1"/>
    <property type="molecule type" value="Genomic_DNA"/>
</dbReference>
<organism evidence="1 2">
    <name type="scientific">Planoprotostelium fungivorum</name>
    <dbReference type="NCBI Taxonomy" id="1890364"/>
    <lineage>
        <taxon>Eukaryota</taxon>
        <taxon>Amoebozoa</taxon>
        <taxon>Evosea</taxon>
        <taxon>Variosea</taxon>
        <taxon>Cavosteliida</taxon>
        <taxon>Cavosteliaceae</taxon>
        <taxon>Planoprotostelium</taxon>
    </lineage>
</organism>
<accession>A0A2P6NZH2</accession>
<reference evidence="1 2" key="1">
    <citation type="journal article" date="2018" name="Genome Biol. Evol.">
        <title>Multiple Roots of Fruiting Body Formation in Amoebozoa.</title>
        <authorList>
            <person name="Hillmann F."/>
            <person name="Forbes G."/>
            <person name="Novohradska S."/>
            <person name="Ferling I."/>
            <person name="Riege K."/>
            <person name="Groth M."/>
            <person name="Westermann M."/>
            <person name="Marz M."/>
            <person name="Spaller T."/>
            <person name="Winckler T."/>
            <person name="Schaap P."/>
            <person name="Glockner G."/>
        </authorList>
    </citation>
    <scope>NUCLEOTIDE SEQUENCE [LARGE SCALE GENOMIC DNA]</scope>
    <source>
        <strain evidence="1 2">Jena</strain>
    </source>
</reference>
<dbReference type="AlphaFoldDB" id="A0A2P6NZH2"/>
<protein>
    <submittedName>
        <fullName evidence="1">Uncharacterized protein</fullName>
    </submittedName>
</protein>
<proteinExistence type="predicted"/>
<sequence>MNQCIFTRELNDQLWATPKQFWDKSKIRTENILPWFSTSDYDQYEWNLPEEMGNKGLIPRNLRRKIRVNSPPPMDSGTPHHRPYLPVHMSRRITIPPPSTSTHIYLFCYFFSGLPTGLQSSKFQLASNGLVAPNRVKLISE</sequence>